<dbReference type="Pfam" id="PF00903">
    <property type="entry name" value="Glyoxalase"/>
    <property type="match status" value="2"/>
</dbReference>
<dbReference type="Proteomes" id="UP000019024">
    <property type="component" value="Chromosome"/>
</dbReference>
<dbReference type="KEGG" id="hlr:HALLA_05660"/>
<dbReference type="HOGENOM" id="CLU_059557_0_0_2"/>
<dbReference type="OrthoDB" id="37941at2157"/>
<dbReference type="PANTHER" id="PTHR43279">
    <property type="entry name" value="CATECHOL-2,3-DIOXYGENASE"/>
    <property type="match status" value="1"/>
</dbReference>
<organism evidence="2 3">
    <name type="scientific">Halostagnicola larsenii XH-48</name>
    <dbReference type="NCBI Taxonomy" id="797299"/>
    <lineage>
        <taxon>Archaea</taxon>
        <taxon>Methanobacteriati</taxon>
        <taxon>Methanobacteriota</taxon>
        <taxon>Stenosarchaea group</taxon>
        <taxon>Halobacteria</taxon>
        <taxon>Halobacteriales</taxon>
        <taxon>Natrialbaceae</taxon>
        <taxon>Halostagnicola</taxon>
    </lineage>
</organism>
<dbReference type="PROSITE" id="PS51819">
    <property type="entry name" value="VOC"/>
    <property type="match status" value="1"/>
</dbReference>
<dbReference type="PATRIC" id="fig|797299.3.peg.193"/>
<dbReference type="InterPro" id="IPR004360">
    <property type="entry name" value="Glyas_Fos-R_dOase_dom"/>
</dbReference>
<dbReference type="STRING" id="797299.HALLA_05660"/>
<dbReference type="AlphaFoldDB" id="W0JN88"/>
<accession>W0JN88</accession>
<dbReference type="SUPFAM" id="SSF54593">
    <property type="entry name" value="Glyoxalase/Bleomycin resistance protein/Dihydroxybiphenyl dioxygenase"/>
    <property type="match status" value="2"/>
</dbReference>
<dbReference type="Gene3D" id="3.10.180.10">
    <property type="entry name" value="2,3-Dihydroxybiphenyl 1,2-Dioxygenase, domain 1"/>
    <property type="match status" value="2"/>
</dbReference>
<dbReference type="RefSeq" id="WP_049951629.1">
    <property type="nucleotide sequence ID" value="NZ_CP007055.1"/>
</dbReference>
<dbReference type="EMBL" id="CP007055">
    <property type="protein sequence ID" value="AHF98442.1"/>
    <property type="molecule type" value="Genomic_DNA"/>
</dbReference>
<proteinExistence type="predicted"/>
<keyword evidence="3" id="KW-1185">Reference proteome</keyword>
<feature type="domain" description="VOC" evidence="1">
    <location>
        <begin position="12"/>
        <end position="127"/>
    </location>
</feature>
<dbReference type="CDD" id="cd16359">
    <property type="entry name" value="VOC_BsCatE_like_C"/>
    <property type="match status" value="1"/>
</dbReference>
<evidence type="ECO:0000259" key="1">
    <source>
        <dbReference type="PROSITE" id="PS51819"/>
    </source>
</evidence>
<evidence type="ECO:0000313" key="2">
    <source>
        <dbReference type="EMBL" id="AHF98442.1"/>
    </source>
</evidence>
<dbReference type="InterPro" id="IPR029068">
    <property type="entry name" value="Glyas_Bleomycin-R_OHBP_Dase"/>
</dbReference>
<gene>
    <name evidence="2" type="ORF">HALLA_05660</name>
</gene>
<reference evidence="2 3" key="1">
    <citation type="submission" date="2014-01" db="EMBL/GenBank/DDBJ databases">
        <authorList>
            <consortium name="DOE Joint Genome Institute"/>
            <person name="Anderson I."/>
            <person name="Huntemann M."/>
            <person name="Han J."/>
            <person name="Chen A."/>
            <person name="Kyrpides N."/>
            <person name="Mavromatis K."/>
            <person name="Markowitz V."/>
            <person name="Palaniappan K."/>
            <person name="Ivanova N."/>
            <person name="Schaumberg A."/>
            <person name="Pati A."/>
            <person name="Liolios K."/>
            <person name="Nordberg H.P."/>
            <person name="Cantor M.N."/>
            <person name="Hua S.X."/>
            <person name="Woyke T."/>
        </authorList>
    </citation>
    <scope>NUCLEOTIDE SEQUENCE [LARGE SCALE GENOMIC DNA]</scope>
    <source>
        <strain evidence="2 3">XH-48</strain>
    </source>
</reference>
<dbReference type="GeneID" id="25143992"/>
<protein>
    <submittedName>
        <fullName evidence="2">Glyoxalase</fullName>
    </submittedName>
</protein>
<sequence>MTRATSLPADARIGRVALLAADRTELVEFYRDVVGLEVHSRGAETTTLGAGDRTLLAVDEAQAASPRHQTETGLYHTAFRVPSREALGGALERIRAQWTLDGASDHDVSEALYLSDPAGNGVEIYCDRPRDQWQTNDGMVQMGTSPLDLEGLKAVADDTDSIDPETTVGHVHLEVSDIEDARKFYERTIGFDVTVDLEPSALFLAAGGYHHHVGLNTWNNRSAPASGSGLAWFEILLPEEAAISALRERVESADYSVTDLECGFEVTDPDEIAIRVRLEGRNDES</sequence>
<dbReference type="PANTHER" id="PTHR43279:SF1">
    <property type="entry name" value="CATECHOL-2,3-DIOXYGENASE"/>
    <property type="match status" value="1"/>
</dbReference>
<dbReference type="eggNOG" id="arCOG06106">
    <property type="taxonomic scope" value="Archaea"/>
</dbReference>
<name>W0JN88_9EURY</name>
<evidence type="ECO:0000313" key="3">
    <source>
        <dbReference type="Proteomes" id="UP000019024"/>
    </source>
</evidence>
<dbReference type="InterPro" id="IPR037523">
    <property type="entry name" value="VOC_core"/>
</dbReference>